<comment type="caution">
    <text evidence="6">The sequence shown here is derived from an EMBL/GenBank/DDBJ whole genome shotgun (WGS) entry which is preliminary data.</text>
</comment>
<dbReference type="SUPFAM" id="SSF53850">
    <property type="entry name" value="Periplasmic binding protein-like II"/>
    <property type="match status" value="1"/>
</dbReference>
<gene>
    <name evidence="6" type="ORF">GCM10022240_15100</name>
</gene>
<name>A0ABP7GGU1_9MICO</name>
<keyword evidence="7" id="KW-1185">Reference proteome</keyword>
<evidence type="ECO:0000313" key="7">
    <source>
        <dbReference type="Proteomes" id="UP001500540"/>
    </source>
</evidence>
<proteinExistence type="inferred from homology"/>
<dbReference type="PANTHER" id="PTHR30024:SF47">
    <property type="entry name" value="TAURINE-BINDING PERIPLASMIC PROTEIN"/>
    <property type="match status" value="1"/>
</dbReference>
<dbReference type="Pfam" id="PF09084">
    <property type="entry name" value="NMT1"/>
    <property type="match status" value="1"/>
</dbReference>
<protein>
    <submittedName>
        <fullName evidence="6">ABC transporter substrate-binding protein</fullName>
    </submittedName>
</protein>
<comment type="subcellular location">
    <subcellularLocation>
        <location evidence="1">Periplasm</location>
    </subcellularLocation>
</comment>
<dbReference type="PANTHER" id="PTHR30024">
    <property type="entry name" value="ALIPHATIC SULFONATES-BINDING PROTEIN-RELATED"/>
    <property type="match status" value="1"/>
</dbReference>
<evidence type="ECO:0000256" key="1">
    <source>
        <dbReference type="ARBA" id="ARBA00004418"/>
    </source>
</evidence>
<comment type="similarity">
    <text evidence="2">Belongs to the bacterial solute-binding protein SsuA/TauA family.</text>
</comment>
<feature type="signal peptide" evidence="4">
    <location>
        <begin position="1"/>
        <end position="27"/>
    </location>
</feature>
<sequence>MKTTRIRRPIAFGALAFLATISLVACAAGGSTDTPADGNSLTSIKIGSIPVTDAAVVVLGDQHGFFKDEGLKVEFGNPAAGGSSVVAAVIAGEYQVGYSATLSVFQAVAGGNDLTMIAPASGSFDDPAKGTNDLITSPKLGLKSAKDLEGKQVAVNAAGGFAEMLGKNSVLEAGGDPGKVQWVQLGFPDQLPALQSGRIQGFVAGEPFGTLARDEGEVTLTNTLYDVSHDEWLLGTWFASRAATEKNPQLFEKIQAAITTSLKYSVAHEDELRKIIPDFAGIDPKIAGSIRLSNYATPLTVQTLEPMADAAVRTGLLEKKPDLEALIWKP</sequence>
<dbReference type="EMBL" id="BAABAF010000005">
    <property type="protein sequence ID" value="GAA3763697.1"/>
    <property type="molecule type" value="Genomic_DNA"/>
</dbReference>
<reference evidence="7" key="1">
    <citation type="journal article" date="2019" name="Int. J. Syst. Evol. Microbiol.">
        <title>The Global Catalogue of Microorganisms (GCM) 10K type strain sequencing project: providing services to taxonomists for standard genome sequencing and annotation.</title>
        <authorList>
            <consortium name="The Broad Institute Genomics Platform"/>
            <consortium name="The Broad Institute Genome Sequencing Center for Infectious Disease"/>
            <person name="Wu L."/>
            <person name="Ma J."/>
        </authorList>
    </citation>
    <scope>NUCLEOTIDE SEQUENCE [LARGE SCALE GENOMIC DNA]</scope>
    <source>
        <strain evidence="7">JCM 16950</strain>
    </source>
</reference>
<feature type="chain" id="PRO_5045591823" evidence="4">
    <location>
        <begin position="28"/>
        <end position="330"/>
    </location>
</feature>
<feature type="domain" description="SsuA/THI5-like" evidence="5">
    <location>
        <begin position="53"/>
        <end position="271"/>
    </location>
</feature>
<evidence type="ECO:0000256" key="2">
    <source>
        <dbReference type="ARBA" id="ARBA00010742"/>
    </source>
</evidence>
<evidence type="ECO:0000256" key="4">
    <source>
        <dbReference type="SAM" id="SignalP"/>
    </source>
</evidence>
<dbReference type="PROSITE" id="PS51257">
    <property type="entry name" value="PROKAR_LIPOPROTEIN"/>
    <property type="match status" value="1"/>
</dbReference>
<dbReference type="Gene3D" id="3.40.190.10">
    <property type="entry name" value="Periplasmic binding protein-like II"/>
    <property type="match status" value="2"/>
</dbReference>
<keyword evidence="3 4" id="KW-0732">Signal</keyword>
<dbReference type="RefSeq" id="WP_344782179.1">
    <property type="nucleotide sequence ID" value="NZ_BAABAF010000005.1"/>
</dbReference>
<dbReference type="Proteomes" id="UP001500540">
    <property type="component" value="Unassembled WGS sequence"/>
</dbReference>
<evidence type="ECO:0000313" key="6">
    <source>
        <dbReference type="EMBL" id="GAA3763697.1"/>
    </source>
</evidence>
<accession>A0ABP7GGU1</accession>
<dbReference type="InterPro" id="IPR015168">
    <property type="entry name" value="SsuA/THI5"/>
</dbReference>
<organism evidence="6 7">
    <name type="scientific">Microbacterium kribbense</name>
    <dbReference type="NCBI Taxonomy" id="433645"/>
    <lineage>
        <taxon>Bacteria</taxon>
        <taxon>Bacillati</taxon>
        <taxon>Actinomycetota</taxon>
        <taxon>Actinomycetes</taxon>
        <taxon>Micrococcales</taxon>
        <taxon>Microbacteriaceae</taxon>
        <taxon>Microbacterium</taxon>
    </lineage>
</organism>
<evidence type="ECO:0000256" key="3">
    <source>
        <dbReference type="ARBA" id="ARBA00022729"/>
    </source>
</evidence>
<evidence type="ECO:0000259" key="5">
    <source>
        <dbReference type="Pfam" id="PF09084"/>
    </source>
</evidence>